<accession>A0A285LRT3</accession>
<evidence type="ECO:0000313" key="1">
    <source>
        <dbReference type="EMBL" id="SNY87640.1"/>
    </source>
</evidence>
<gene>
    <name evidence="1" type="ORF">SAMN04244553_4588</name>
</gene>
<evidence type="ECO:0000313" key="2">
    <source>
        <dbReference type="Proteomes" id="UP000219565"/>
    </source>
</evidence>
<name>A0A285LRT3_9NOCA</name>
<evidence type="ECO:0008006" key="3">
    <source>
        <dbReference type="Google" id="ProtNLM"/>
    </source>
</evidence>
<dbReference type="Proteomes" id="UP000219565">
    <property type="component" value="Unassembled WGS sequence"/>
</dbReference>
<proteinExistence type="predicted"/>
<organism evidence="1 2">
    <name type="scientific">Nocardia amikacinitolerans</name>
    <dbReference type="NCBI Taxonomy" id="756689"/>
    <lineage>
        <taxon>Bacteria</taxon>
        <taxon>Bacillati</taxon>
        <taxon>Actinomycetota</taxon>
        <taxon>Actinomycetes</taxon>
        <taxon>Mycobacteriales</taxon>
        <taxon>Nocardiaceae</taxon>
        <taxon>Nocardia</taxon>
    </lineage>
</organism>
<dbReference type="EMBL" id="OBEG01000004">
    <property type="protein sequence ID" value="SNY87640.1"/>
    <property type="molecule type" value="Genomic_DNA"/>
</dbReference>
<dbReference type="AlphaFoldDB" id="A0A285LRT3"/>
<keyword evidence="2" id="KW-1185">Reference proteome</keyword>
<reference evidence="1 2" key="1">
    <citation type="submission" date="2017-09" db="EMBL/GenBank/DDBJ databases">
        <authorList>
            <person name="Ehlers B."/>
            <person name="Leendertz F.H."/>
        </authorList>
    </citation>
    <scope>NUCLEOTIDE SEQUENCE [LARGE SCALE GENOMIC DNA]</scope>
    <source>
        <strain evidence="1 2">DSM 45537</strain>
    </source>
</reference>
<sequence length="199" mass="21099">MPTIRFSAFLANNGRAREMVGLGESIAGMTDGVIDATDMYRAALVQSVAALDSYAHDVVLDMAFDILAGSRTPGSASRIGLHFGAVSELISAASPVEFELRARAAINSRLSTETFQKPDDIASAFAMVGVSKIWTAAFGSDAKVAMTDLSVVVRRRNQIVHRCDVDPAGVLGTLPLRASDALDAIATVDRVVRNFDAIL</sequence>
<protein>
    <recommendedName>
        <fullName evidence="3">RiboL-PSP-HEPN domain-containing protein</fullName>
    </recommendedName>
</protein>